<evidence type="ECO:0008006" key="10">
    <source>
        <dbReference type="Google" id="ProtNLM"/>
    </source>
</evidence>
<keyword evidence="5 6" id="KW-0472">Membrane</keyword>
<feature type="domain" description="MacB-like periplasmic core" evidence="8">
    <location>
        <begin position="498"/>
        <end position="633"/>
    </location>
</feature>
<evidence type="ECO:0000259" key="7">
    <source>
        <dbReference type="Pfam" id="PF02687"/>
    </source>
</evidence>
<keyword evidence="3 6" id="KW-0812">Transmembrane</keyword>
<accession>A0A6J4HIE6</accession>
<evidence type="ECO:0000256" key="1">
    <source>
        <dbReference type="ARBA" id="ARBA00004651"/>
    </source>
</evidence>
<protein>
    <recommendedName>
        <fullName evidence="10">ABC transporter, fused permease protein</fullName>
    </recommendedName>
</protein>
<feature type="transmembrane region" description="Helical" evidence="6">
    <location>
        <begin position="426"/>
        <end position="449"/>
    </location>
</feature>
<evidence type="ECO:0000256" key="5">
    <source>
        <dbReference type="ARBA" id="ARBA00023136"/>
    </source>
</evidence>
<reference evidence="9" key="1">
    <citation type="submission" date="2020-02" db="EMBL/GenBank/DDBJ databases">
        <authorList>
            <person name="Meier V. D."/>
        </authorList>
    </citation>
    <scope>NUCLEOTIDE SEQUENCE</scope>
    <source>
        <strain evidence="9">AVDCRST_MAG56</strain>
    </source>
</reference>
<sequence length="795" mass="87749">MLLNYLTITLRSLKRQKLISFINIAGLSGGIALSVLILHFVYQEFTFDRFHQKASHIYRVTQRSQEAVDGQSTAQMPPTLAAALQLNYPEVRQTVRFYKSDRVLMGGTGSRARRQFYEDKVLFADSTFFSVFTFPLRAGDAKTALNAPRSIVLSDKTARKYFGGSNPVGQSLLLNNRELFQVTGVAAPLPSNSSVDFEMVASFPSLGMMEGHKSLLAAGWGVAAFPTYVVIGSATAARRIEKQMPALYRRYTGHDWSGTQFTLEPLRDIHLHSDAVGDTRSSTDVRYIYVFAGIAILILAIAIVNYVNLSTARTAVRTKEIGVRKIIGSTRGELIVQFLGEAALITFVAFLVAAVMIRLLLAPFTALTGRSIRAEDFYQPAHLLTLFGLAVVVSLLAGIYPALMLSRITPGEALKSRFTASKGGIITRKSLIVFQFVVSGGLIVCAFIMQNQLDYFRQKRLGLSNEQVLAIPMADSTVAAHFRAIRGVLAGRADVHSVGVASAVPTKGNPQFGVSLPHLKEDVWVSVYETDRRFFEALQIKLAAGSLYADDAKASVQIVLNETAVRKLQLPDPVGKKIRLFGQEFVIAGVVRDFHFQSLHHPIEPLLLFPATEFKSGGYFLLKTGTGTNLPQQLAALESLWKQYAPGLPFEYFFMDDAFDQLYKAEDRLAGIFSAFSVFAVFIACIGLLGLTAFAAEKRSKEAGIRKIMGAGVFDIVYWFTKDSLKLVVTAILIAFPVAWYGMTFWLRNFAYRVEPDWRVFGVAGLVVVVIALLTMSYYSIKTALANPVKTLRNE</sequence>
<dbReference type="EMBL" id="CADCTQ010000053">
    <property type="protein sequence ID" value="CAA9223351.1"/>
    <property type="molecule type" value="Genomic_DNA"/>
</dbReference>
<dbReference type="Pfam" id="PF02687">
    <property type="entry name" value="FtsX"/>
    <property type="match status" value="2"/>
</dbReference>
<feature type="transmembrane region" description="Helical" evidence="6">
    <location>
        <begin position="727"/>
        <end position="748"/>
    </location>
</feature>
<evidence type="ECO:0000259" key="8">
    <source>
        <dbReference type="Pfam" id="PF12704"/>
    </source>
</evidence>
<gene>
    <name evidence="9" type="ORF">AVDCRST_MAG56-558</name>
</gene>
<feature type="domain" description="MacB-like periplasmic core" evidence="8">
    <location>
        <begin position="20"/>
        <end position="206"/>
    </location>
</feature>
<dbReference type="GO" id="GO:0022857">
    <property type="term" value="F:transmembrane transporter activity"/>
    <property type="evidence" value="ECO:0007669"/>
    <property type="project" value="TreeGrafter"/>
</dbReference>
<feature type="transmembrane region" description="Helical" evidence="6">
    <location>
        <begin position="669"/>
        <end position="691"/>
    </location>
</feature>
<proteinExistence type="predicted"/>
<dbReference type="Pfam" id="PF12704">
    <property type="entry name" value="MacB_PCD"/>
    <property type="match status" value="2"/>
</dbReference>
<feature type="transmembrane region" description="Helical" evidence="6">
    <location>
        <begin position="21"/>
        <end position="42"/>
    </location>
</feature>
<keyword evidence="2" id="KW-1003">Cell membrane</keyword>
<keyword evidence="4 6" id="KW-1133">Transmembrane helix</keyword>
<feature type="transmembrane region" description="Helical" evidence="6">
    <location>
        <begin position="760"/>
        <end position="781"/>
    </location>
</feature>
<dbReference type="InterPro" id="IPR050250">
    <property type="entry name" value="Macrolide_Exporter_MacB"/>
</dbReference>
<dbReference type="PANTHER" id="PTHR30572:SF18">
    <property type="entry name" value="ABC-TYPE MACROLIDE FAMILY EXPORT SYSTEM PERMEASE COMPONENT 2"/>
    <property type="match status" value="1"/>
</dbReference>
<dbReference type="InterPro" id="IPR025857">
    <property type="entry name" value="MacB_PCD"/>
</dbReference>
<feature type="transmembrane region" description="Helical" evidence="6">
    <location>
        <begin position="334"/>
        <end position="361"/>
    </location>
</feature>
<feature type="domain" description="ABC3 transporter permease C-terminal" evidence="7">
    <location>
        <begin position="675"/>
        <end position="784"/>
    </location>
</feature>
<feature type="domain" description="ABC3 transporter permease C-terminal" evidence="7">
    <location>
        <begin position="294"/>
        <end position="410"/>
    </location>
</feature>
<evidence type="ECO:0000256" key="2">
    <source>
        <dbReference type="ARBA" id="ARBA00022475"/>
    </source>
</evidence>
<dbReference type="GO" id="GO:0005886">
    <property type="term" value="C:plasma membrane"/>
    <property type="evidence" value="ECO:0007669"/>
    <property type="project" value="UniProtKB-SubCell"/>
</dbReference>
<evidence type="ECO:0000256" key="6">
    <source>
        <dbReference type="SAM" id="Phobius"/>
    </source>
</evidence>
<name>A0A6J4HIE6_9SPHI</name>
<comment type="subcellular location">
    <subcellularLocation>
        <location evidence="1">Cell membrane</location>
        <topology evidence="1">Multi-pass membrane protein</topology>
    </subcellularLocation>
</comment>
<evidence type="ECO:0000256" key="4">
    <source>
        <dbReference type="ARBA" id="ARBA00022989"/>
    </source>
</evidence>
<dbReference type="InterPro" id="IPR003838">
    <property type="entry name" value="ABC3_permease_C"/>
</dbReference>
<dbReference type="PANTHER" id="PTHR30572">
    <property type="entry name" value="MEMBRANE COMPONENT OF TRANSPORTER-RELATED"/>
    <property type="match status" value="1"/>
</dbReference>
<dbReference type="AlphaFoldDB" id="A0A6J4HIE6"/>
<feature type="transmembrane region" description="Helical" evidence="6">
    <location>
        <begin position="287"/>
        <end position="309"/>
    </location>
</feature>
<feature type="transmembrane region" description="Helical" evidence="6">
    <location>
        <begin position="381"/>
        <end position="405"/>
    </location>
</feature>
<evidence type="ECO:0000256" key="3">
    <source>
        <dbReference type="ARBA" id="ARBA00022692"/>
    </source>
</evidence>
<evidence type="ECO:0000313" key="9">
    <source>
        <dbReference type="EMBL" id="CAA9223351.1"/>
    </source>
</evidence>
<organism evidence="9">
    <name type="scientific">uncultured Cytophagales bacterium</name>
    <dbReference type="NCBI Taxonomy" id="158755"/>
    <lineage>
        <taxon>Bacteria</taxon>
        <taxon>Pseudomonadati</taxon>
        <taxon>Bacteroidota</taxon>
        <taxon>Sphingobacteriia</taxon>
        <taxon>Sphingobacteriales</taxon>
        <taxon>environmental samples</taxon>
    </lineage>
</organism>